<protein>
    <submittedName>
        <fullName evidence="1">Uncharacterized protein</fullName>
    </submittedName>
</protein>
<name>F5XGN5_MICPN</name>
<dbReference type="KEGG" id="mph:MLP_25030"/>
<sequence>MSFVVGQRLDADEVDIPAASERTRERDGSSELDAFVNQQIAAIMVRATRTRHCCSSCTS</sequence>
<dbReference type="EMBL" id="AP012204">
    <property type="protein sequence ID" value="BAK35517.1"/>
    <property type="molecule type" value="Genomic_DNA"/>
</dbReference>
<accession>F5XGN5</accession>
<gene>
    <name evidence="1" type="ordered locus">MLP_25030</name>
</gene>
<evidence type="ECO:0000313" key="2">
    <source>
        <dbReference type="Proteomes" id="UP000007947"/>
    </source>
</evidence>
<keyword evidence="2" id="KW-1185">Reference proteome</keyword>
<proteinExistence type="predicted"/>
<evidence type="ECO:0000313" key="1">
    <source>
        <dbReference type="EMBL" id="BAK35517.1"/>
    </source>
</evidence>
<dbReference type="AlphaFoldDB" id="F5XGN5"/>
<reference evidence="1 2" key="1">
    <citation type="submission" date="2011-05" db="EMBL/GenBank/DDBJ databases">
        <title>Whole genome sequence of Microlunatus phosphovorus NM-1.</title>
        <authorList>
            <person name="Hosoyama A."/>
            <person name="Sasaki K."/>
            <person name="Harada T."/>
            <person name="Igarashi R."/>
            <person name="Kawakoshi A."/>
            <person name="Sasagawa M."/>
            <person name="Fukada J."/>
            <person name="Nakamura S."/>
            <person name="Katano Y."/>
            <person name="Hanada S."/>
            <person name="Kamagata Y."/>
            <person name="Nakamura N."/>
            <person name="Yamazaki S."/>
            <person name="Fujita N."/>
        </authorList>
    </citation>
    <scope>NUCLEOTIDE SEQUENCE [LARGE SCALE GENOMIC DNA]</scope>
    <source>
        <strain evidence="2">ATCC 700054 / DSM 10555 / JCM 9379 / NBRC 101784 / NCIMB 13414 / VKM Ac-1990 / NM-1</strain>
    </source>
</reference>
<dbReference type="Proteomes" id="UP000007947">
    <property type="component" value="Chromosome"/>
</dbReference>
<dbReference type="HOGENOM" id="CLU_2955430_0_0_11"/>
<organism evidence="1 2">
    <name type="scientific">Microlunatus phosphovorus (strain ATCC 700054 / DSM 10555 / JCM 9379 / NBRC 101784 / NCIMB 13414 / VKM Ac-1990 / NM-1)</name>
    <dbReference type="NCBI Taxonomy" id="1032480"/>
    <lineage>
        <taxon>Bacteria</taxon>
        <taxon>Bacillati</taxon>
        <taxon>Actinomycetota</taxon>
        <taxon>Actinomycetes</taxon>
        <taxon>Propionibacteriales</taxon>
        <taxon>Propionibacteriaceae</taxon>
        <taxon>Microlunatus</taxon>
    </lineage>
</organism>